<comment type="caution">
    <text evidence="1">The sequence shown here is derived from an EMBL/GenBank/DDBJ whole genome shotgun (WGS) entry which is preliminary data.</text>
</comment>
<proteinExistence type="predicted"/>
<organism evidence="1 2">
    <name type="scientific">Dermacentor silvarum</name>
    <name type="common">Tick</name>
    <dbReference type="NCBI Taxonomy" id="543639"/>
    <lineage>
        <taxon>Eukaryota</taxon>
        <taxon>Metazoa</taxon>
        <taxon>Ecdysozoa</taxon>
        <taxon>Arthropoda</taxon>
        <taxon>Chelicerata</taxon>
        <taxon>Arachnida</taxon>
        <taxon>Acari</taxon>
        <taxon>Parasitiformes</taxon>
        <taxon>Ixodida</taxon>
        <taxon>Ixodoidea</taxon>
        <taxon>Ixodidae</taxon>
        <taxon>Rhipicephalinae</taxon>
        <taxon>Dermacentor</taxon>
    </lineage>
</organism>
<keyword evidence="2" id="KW-1185">Reference proteome</keyword>
<protein>
    <submittedName>
        <fullName evidence="1">Uncharacterized protein</fullName>
    </submittedName>
</protein>
<dbReference type="Proteomes" id="UP000821865">
    <property type="component" value="Chromosome 1"/>
</dbReference>
<evidence type="ECO:0000313" key="2">
    <source>
        <dbReference type="Proteomes" id="UP000821865"/>
    </source>
</evidence>
<evidence type="ECO:0000313" key="1">
    <source>
        <dbReference type="EMBL" id="KAH7979513.1"/>
    </source>
</evidence>
<name>A0ACB8DZ11_DERSI</name>
<gene>
    <name evidence="1" type="ORF">HPB49_009710</name>
</gene>
<sequence length="77" mass="9168">MAKKVAAKTFMSDDASQFYKAWSTVMGAPKEKLLCAWHVDKNWRKKIHECVEKQLRPFAYHRVRLLLELPEEKEFND</sequence>
<dbReference type="EMBL" id="CM023470">
    <property type="protein sequence ID" value="KAH7979513.1"/>
    <property type="molecule type" value="Genomic_DNA"/>
</dbReference>
<reference evidence="1" key="1">
    <citation type="submission" date="2020-05" db="EMBL/GenBank/DDBJ databases">
        <title>Large-scale comparative analyses of tick genomes elucidate their genetic diversity and vector capacities.</title>
        <authorList>
            <person name="Jia N."/>
            <person name="Wang J."/>
            <person name="Shi W."/>
            <person name="Du L."/>
            <person name="Sun Y."/>
            <person name="Zhan W."/>
            <person name="Jiang J."/>
            <person name="Wang Q."/>
            <person name="Zhang B."/>
            <person name="Ji P."/>
            <person name="Sakyi L.B."/>
            <person name="Cui X."/>
            <person name="Yuan T."/>
            <person name="Jiang B."/>
            <person name="Yang W."/>
            <person name="Lam T.T.-Y."/>
            <person name="Chang Q."/>
            <person name="Ding S."/>
            <person name="Wang X."/>
            <person name="Zhu J."/>
            <person name="Ruan X."/>
            <person name="Zhao L."/>
            <person name="Wei J."/>
            <person name="Que T."/>
            <person name="Du C."/>
            <person name="Cheng J."/>
            <person name="Dai P."/>
            <person name="Han X."/>
            <person name="Huang E."/>
            <person name="Gao Y."/>
            <person name="Liu J."/>
            <person name="Shao H."/>
            <person name="Ye R."/>
            <person name="Li L."/>
            <person name="Wei W."/>
            <person name="Wang X."/>
            <person name="Wang C."/>
            <person name="Yang T."/>
            <person name="Huo Q."/>
            <person name="Li W."/>
            <person name="Guo W."/>
            <person name="Chen H."/>
            <person name="Zhou L."/>
            <person name="Ni X."/>
            <person name="Tian J."/>
            <person name="Zhou Y."/>
            <person name="Sheng Y."/>
            <person name="Liu T."/>
            <person name="Pan Y."/>
            <person name="Xia L."/>
            <person name="Li J."/>
            <person name="Zhao F."/>
            <person name="Cao W."/>
        </authorList>
    </citation>
    <scope>NUCLEOTIDE SEQUENCE</scope>
    <source>
        <strain evidence="1">Dsil-2018</strain>
    </source>
</reference>
<accession>A0ACB8DZ11</accession>